<gene>
    <name evidence="3" type="ordered locus">RAM_27160</name>
</gene>
<dbReference type="GO" id="GO:0003677">
    <property type="term" value="F:DNA binding"/>
    <property type="evidence" value="ECO:0007669"/>
    <property type="project" value="InterPro"/>
</dbReference>
<evidence type="ECO:0000313" key="4">
    <source>
        <dbReference type="Proteomes" id="UP000006138"/>
    </source>
</evidence>
<name>A0A9R0P0E6_AMYMS</name>
<reference evidence="3 4" key="1">
    <citation type="journal article" date="2011" name="J. Bacteriol.">
        <title>Whole genome sequence of the rifamycin B-producing strain Amycolatopsis mediterranei S699.</title>
        <authorList>
            <person name="Verma M."/>
            <person name="Kaur J."/>
            <person name="Kumar M."/>
            <person name="Kumari K."/>
            <person name="Saxena A."/>
            <person name="Anand S."/>
            <person name="Nigam A."/>
            <person name="Ravi V."/>
            <person name="Raghuvanshi S."/>
            <person name="Khurana P."/>
            <person name="Tyagi A.K."/>
            <person name="Khurana J.P."/>
            <person name="Lal R."/>
        </authorList>
    </citation>
    <scope>NUCLEOTIDE SEQUENCE [LARGE SCALE GENOMIC DNA]</scope>
    <source>
        <strain evidence="3 4">S699</strain>
    </source>
</reference>
<protein>
    <recommendedName>
        <fullName evidence="2">Lsr2 dimerization domain-containing protein</fullName>
    </recommendedName>
</protein>
<keyword evidence="4" id="KW-1185">Reference proteome</keyword>
<feature type="compositionally biased region" description="Polar residues" evidence="1">
    <location>
        <begin position="1"/>
        <end position="10"/>
    </location>
</feature>
<organism evidence="3 4">
    <name type="scientific">Amycolatopsis mediterranei (strain S699)</name>
    <name type="common">Nocardia mediterranei</name>
    <dbReference type="NCBI Taxonomy" id="713604"/>
    <lineage>
        <taxon>Bacteria</taxon>
        <taxon>Bacillati</taxon>
        <taxon>Actinomycetota</taxon>
        <taxon>Actinomycetes</taxon>
        <taxon>Pseudonocardiales</taxon>
        <taxon>Pseudonocardiaceae</taxon>
        <taxon>Amycolatopsis</taxon>
    </lineage>
</organism>
<evidence type="ECO:0000313" key="3">
    <source>
        <dbReference type="EMBL" id="AEK43909.1"/>
    </source>
</evidence>
<feature type="region of interest" description="Disordered" evidence="1">
    <location>
        <begin position="79"/>
        <end position="113"/>
    </location>
</feature>
<feature type="region of interest" description="Disordered" evidence="1">
    <location>
        <begin position="1"/>
        <end position="34"/>
    </location>
</feature>
<evidence type="ECO:0000256" key="1">
    <source>
        <dbReference type="SAM" id="MobiDB-lite"/>
    </source>
</evidence>
<dbReference type="AlphaFoldDB" id="A0A9R0P0E6"/>
<dbReference type="Gene3D" id="3.30.60.230">
    <property type="entry name" value="Lsr2, dimerization domain"/>
    <property type="match status" value="1"/>
</dbReference>
<sequence>MKPIQITSSPHVPPTPRNLGTVLFDDTDGSQADQTVPFGLDGVSYEIDLSTPNVNTLRTALAPYVSAARRTGGRRVRVAVGQSTERGKDEPTQPPNTRRPTISVHGLRTTATK</sequence>
<dbReference type="KEGG" id="amn:RAM_27160"/>
<dbReference type="InterPro" id="IPR024412">
    <property type="entry name" value="Lsr2_dim_dom"/>
</dbReference>
<proteinExistence type="predicted"/>
<dbReference type="EMBL" id="CP002896">
    <property type="protein sequence ID" value="AEK43909.1"/>
    <property type="molecule type" value="Genomic_DNA"/>
</dbReference>
<dbReference type="InterPro" id="IPR042261">
    <property type="entry name" value="Lsr2-like_dimerization"/>
</dbReference>
<feature type="domain" description="Lsr2 dimerization" evidence="2">
    <location>
        <begin position="21"/>
        <end position="72"/>
    </location>
</feature>
<dbReference type="Proteomes" id="UP000006138">
    <property type="component" value="Chromosome"/>
</dbReference>
<dbReference type="Pfam" id="PF11774">
    <property type="entry name" value="Lsr2"/>
    <property type="match status" value="1"/>
</dbReference>
<evidence type="ECO:0000259" key="2">
    <source>
        <dbReference type="Pfam" id="PF11774"/>
    </source>
</evidence>
<accession>A0A9R0P0E6</accession>